<name>A0A4Z0P7A2_9BACT</name>
<organism evidence="1 2">
    <name type="scientific">Hymenobacter fodinae</name>
    <dbReference type="NCBI Taxonomy" id="2510796"/>
    <lineage>
        <taxon>Bacteria</taxon>
        <taxon>Pseudomonadati</taxon>
        <taxon>Bacteroidota</taxon>
        <taxon>Cytophagia</taxon>
        <taxon>Cytophagales</taxon>
        <taxon>Hymenobacteraceae</taxon>
        <taxon>Hymenobacter</taxon>
    </lineage>
</organism>
<protein>
    <submittedName>
        <fullName evidence="1">Uncharacterized protein</fullName>
    </submittedName>
</protein>
<proteinExistence type="predicted"/>
<accession>A0A4Z0P7A2</accession>
<dbReference type="Proteomes" id="UP000298337">
    <property type="component" value="Unassembled WGS sequence"/>
</dbReference>
<keyword evidence="2" id="KW-1185">Reference proteome</keyword>
<comment type="caution">
    <text evidence="1">The sequence shown here is derived from an EMBL/GenBank/DDBJ whole genome shotgun (WGS) entry which is preliminary data.</text>
</comment>
<dbReference type="EMBL" id="SRLA01000002">
    <property type="protein sequence ID" value="TGE08252.1"/>
    <property type="molecule type" value="Genomic_DNA"/>
</dbReference>
<reference evidence="1 2" key="1">
    <citation type="submission" date="2019-04" db="EMBL/GenBank/DDBJ databases">
        <authorList>
            <person name="Feng G."/>
            <person name="Zhang J."/>
            <person name="Zhu H."/>
        </authorList>
    </citation>
    <scope>NUCLEOTIDE SEQUENCE [LARGE SCALE GENOMIC DNA]</scope>
    <source>
        <strain evidence="1 2">92R-1</strain>
    </source>
</reference>
<dbReference type="AlphaFoldDB" id="A0A4Z0P7A2"/>
<sequence length="198" mass="21385">MLYSLLGTQIVAIGGVKTLLVAPFAKGRFSYADANCSTISSMAGLSGWERFECSEASEFGEQYALTKQGDQYAQAIGLLMPSLSAERRSVLQALLQTGPVIALLLDFNSNWWLYGQTRGLRLLKFQFKGGTFRGETSTGFTLEGTQDDAARAVNKTFINLIHNSGSTPTTPQDGVPATPAPTPFRGFAYLLPAKLGQF</sequence>
<gene>
    <name evidence="1" type="ORF">EU556_11050</name>
</gene>
<evidence type="ECO:0000313" key="1">
    <source>
        <dbReference type="EMBL" id="TGE08252.1"/>
    </source>
</evidence>
<evidence type="ECO:0000313" key="2">
    <source>
        <dbReference type="Proteomes" id="UP000298337"/>
    </source>
</evidence>